<name>A0A6C0LJ24_9ZZZZ</name>
<dbReference type="SUPFAM" id="SSF51294">
    <property type="entry name" value="Hedgehog/intein (Hint) domain"/>
    <property type="match status" value="1"/>
</dbReference>
<dbReference type="InterPro" id="IPR036844">
    <property type="entry name" value="Hint_dom_sf"/>
</dbReference>
<dbReference type="GO" id="GO:0016539">
    <property type="term" value="P:intein-mediated protein splicing"/>
    <property type="evidence" value="ECO:0007669"/>
    <property type="project" value="InterPro"/>
</dbReference>
<accession>A0A6C0LJ24</accession>
<keyword evidence="1" id="KW-0812">Transmembrane</keyword>
<keyword evidence="1" id="KW-0472">Membrane</keyword>
<protein>
    <recommendedName>
        <fullName evidence="3">Hint domain-containing protein</fullName>
    </recommendedName>
</protein>
<evidence type="ECO:0000256" key="1">
    <source>
        <dbReference type="SAM" id="Phobius"/>
    </source>
</evidence>
<keyword evidence="1" id="KW-1133">Transmembrane helix</keyword>
<organism evidence="2">
    <name type="scientific">viral metagenome</name>
    <dbReference type="NCBI Taxonomy" id="1070528"/>
    <lineage>
        <taxon>unclassified sequences</taxon>
        <taxon>metagenomes</taxon>
        <taxon>organismal metagenomes</taxon>
    </lineage>
</organism>
<proteinExistence type="predicted"/>
<feature type="transmembrane region" description="Helical" evidence="1">
    <location>
        <begin position="6"/>
        <end position="27"/>
    </location>
</feature>
<dbReference type="CDD" id="cd00081">
    <property type="entry name" value="Hint"/>
    <property type="match status" value="1"/>
</dbReference>
<dbReference type="Gene3D" id="2.170.16.10">
    <property type="entry name" value="Hedgehog/Intein (Hint) domain"/>
    <property type="match status" value="1"/>
</dbReference>
<dbReference type="InterPro" id="IPR006141">
    <property type="entry name" value="Intein_N"/>
</dbReference>
<dbReference type="EMBL" id="MN740521">
    <property type="protein sequence ID" value="QHU30946.1"/>
    <property type="molecule type" value="Genomic_DNA"/>
</dbReference>
<feature type="transmembrane region" description="Helical" evidence="1">
    <location>
        <begin position="106"/>
        <end position="124"/>
    </location>
</feature>
<evidence type="ECO:0008006" key="3">
    <source>
        <dbReference type="Google" id="ProtNLM"/>
    </source>
</evidence>
<dbReference type="PROSITE" id="PS50817">
    <property type="entry name" value="INTEIN_N_TER"/>
    <property type="match status" value="1"/>
</dbReference>
<sequence length="298" mass="34236">MPSGKNWFYFLYVNLAFLAYIGGIFYFSQLQDIKDNWNTYRCNPIYMPMADDVESNFTYCVQNSMSGFMGYILEPITFITTAMGSMVSGISNEVNMVRAMFNKIRTFFSTMIQSVFGIFMNLIIEFQKIIISMKDLMGKTIGILVTFMYLMDGSLKTMQSMWNGPSGKLVRALGCFPPDTELKLKTGATISIKDLNLGDVLENGSIVDKIIKLDNIRNPNQMYKIVDESNNTIYVTGSHYVYDKKTDKFVKVSDYNKAVKTDKQEDWLCNLCTSDNKIKIGDEIFWDWDDDCFNENLH</sequence>
<dbReference type="AlphaFoldDB" id="A0A6C0LJ24"/>
<reference evidence="2" key="1">
    <citation type="journal article" date="2020" name="Nature">
        <title>Giant virus diversity and host interactions through global metagenomics.</title>
        <authorList>
            <person name="Schulz F."/>
            <person name="Roux S."/>
            <person name="Paez-Espino D."/>
            <person name="Jungbluth S."/>
            <person name="Walsh D.A."/>
            <person name="Denef V.J."/>
            <person name="McMahon K.D."/>
            <person name="Konstantinidis K.T."/>
            <person name="Eloe-Fadrosh E.A."/>
            <person name="Kyrpides N.C."/>
            <person name="Woyke T."/>
        </authorList>
    </citation>
    <scope>NUCLEOTIDE SEQUENCE</scope>
    <source>
        <strain evidence="2">GVMAG-M-3300027892-73</strain>
    </source>
</reference>
<evidence type="ECO:0000313" key="2">
    <source>
        <dbReference type="EMBL" id="QHU30946.1"/>
    </source>
</evidence>